<sequence length="309" mass="34972">MYPPWTQICIIHSWLQKLKLRISVTISACFRYFTGSDKVTRSGDIKVLHQSSDFLVVDKCYDVLINSDDPGVKITVEHQIRKIFPHFVNDKLAHGFHFVHRLDYSTSGVLCLATNKKAANLGSTAFSARKTRKYYLALLRGHVSHELIDISLPIGADSRPGHSHKMCSSDKQFCQYPKAAFTRLLVLQKGFYDGFPVTKVMMKPVTGRRHQLRIHCSSLGHTIVGDFTYSNGKDVLPYRMFLHSHRLILPTAIETIDVCGGDPFLYCDDPVNSKWLPVVTVNTIGPDTYEKLDNAQFPNLSVDRLDCKV</sequence>
<reference evidence="3 4" key="1">
    <citation type="journal article" date="2011" name="Science">
        <title>The ecoresponsive genome of Daphnia pulex.</title>
        <authorList>
            <person name="Colbourne J.K."/>
            <person name="Pfrender M.E."/>
            <person name="Gilbert D."/>
            <person name="Thomas W.K."/>
            <person name="Tucker A."/>
            <person name="Oakley T.H."/>
            <person name="Tokishita S."/>
            <person name="Aerts A."/>
            <person name="Arnold G.J."/>
            <person name="Basu M.K."/>
            <person name="Bauer D.J."/>
            <person name="Caceres C.E."/>
            <person name="Carmel L."/>
            <person name="Casola C."/>
            <person name="Choi J.H."/>
            <person name="Detter J.C."/>
            <person name="Dong Q."/>
            <person name="Dusheyko S."/>
            <person name="Eads B.D."/>
            <person name="Frohlich T."/>
            <person name="Geiler-Samerotte K.A."/>
            <person name="Gerlach D."/>
            <person name="Hatcher P."/>
            <person name="Jogdeo S."/>
            <person name="Krijgsveld J."/>
            <person name="Kriventseva E.V."/>
            <person name="Kultz D."/>
            <person name="Laforsch C."/>
            <person name="Lindquist E."/>
            <person name="Lopez J."/>
            <person name="Manak J.R."/>
            <person name="Muller J."/>
            <person name="Pangilinan J."/>
            <person name="Patwardhan R.P."/>
            <person name="Pitluck S."/>
            <person name="Pritham E.J."/>
            <person name="Rechtsteiner A."/>
            <person name="Rho M."/>
            <person name="Rogozin I.B."/>
            <person name="Sakarya O."/>
            <person name="Salamov A."/>
            <person name="Schaack S."/>
            <person name="Shapiro H."/>
            <person name="Shiga Y."/>
            <person name="Skalitzky C."/>
            <person name="Smith Z."/>
            <person name="Souvorov A."/>
            <person name="Sung W."/>
            <person name="Tang Z."/>
            <person name="Tsuchiya D."/>
            <person name="Tu H."/>
            <person name="Vos H."/>
            <person name="Wang M."/>
            <person name="Wolf Y.I."/>
            <person name="Yamagata H."/>
            <person name="Yamada T."/>
            <person name="Ye Y."/>
            <person name="Shaw J.R."/>
            <person name="Andrews J."/>
            <person name="Crease T.J."/>
            <person name="Tang H."/>
            <person name="Lucas S.M."/>
            <person name="Robertson H.M."/>
            <person name="Bork P."/>
            <person name="Koonin E.V."/>
            <person name="Zdobnov E.M."/>
            <person name="Grigoriev I.V."/>
            <person name="Lynch M."/>
            <person name="Boore J.L."/>
        </authorList>
    </citation>
    <scope>NUCLEOTIDE SEQUENCE [LARGE SCALE GENOMIC DNA]</scope>
</reference>
<organism evidence="3 4">
    <name type="scientific">Daphnia pulex</name>
    <name type="common">Water flea</name>
    <dbReference type="NCBI Taxonomy" id="6669"/>
    <lineage>
        <taxon>Eukaryota</taxon>
        <taxon>Metazoa</taxon>
        <taxon>Ecdysozoa</taxon>
        <taxon>Arthropoda</taxon>
        <taxon>Crustacea</taxon>
        <taxon>Branchiopoda</taxon>
        <taxon>Diplostraca</taxon>
        <taxon>Cladocera</taxon>
        <taxon>Anomopoda</taxon>
        <taxon>Daphniidae</taxon>
        <taxon>Daphnia</taxon>
    </lineage>
</organism>
<dbReference type="eggNOG" id="KOG1919">
    <property type="taxonomic scope" value="Eukaryota"/>
</dbReference>
<dbReference type="STRING" id="6669.E9HPA1"/>
<dbReference type="PANTHER" id="PTHR21600:SF87">
    <property type="entry name" value="RNA PSEUDOURIDYLATE SYNTHASE DOMAIN-CONTAINING PROTEIN 1"/>
    <property type="match status" value="1"/>
</dbReference>
<dbReference type="CDD" id="cd02869">
    <property type="entry name" value="PseudoU_synth_RluA_like"/>
    <property type="match status" value="1"/>
</dbReference>
<dbReference type="AlphaFoldDB" id="E9HPA1"/>
<protein>
    <recommendedName>
        <fullName evidence="2">Pseudouridine synthase RsuA/RluA-like domain-containing protein</fullName>
    </recommendedName>
</protein>
<dbReference type="InterPro" id="IPR006145">
    <property type="entry name" value="PsdUridine_synth_RsuA/RluA"/>
</dbReference>
<evidence type="ECO:0000313" key="4">
    <source>
        <dbReference type="Proteomes" id="UP000000305"/>
    </source>
</evidence>
<gene>
    <name evidence="3" type="ORF">DAPPUDRAFT_332203</name>
</gene>
<keyword evidence="4" id="KW-1185">Reference proteome</keyword>
<dbReference type="InterPro" id="IPR050188">
    <property type="entry name" value="RluA_PseudoU_synthase"/>
</dbReference>
<name>E9HPA1_DAPPU</name>
<evidence type="ECO:0000313" key="3">
    <source>
        <dbReference type="EMBL" id="EFX66443.1"/>
    </source>
</evidence>
<dbReference type="InterPro" id="IPR020103">
    <property type="entry name" value="PsdUridine_synth_cat_dom_sf"/>
</dbReference>
<dbReference type="GO" id="GO:0000455">
    <property type="term" value="P:enzyme-directed rRNA pseudouridine synthesis"/>
    <property type="evidence" value="ECO:0000318"/>
    <property type="project" value="GO_Central"/>
</dbReference>
<dbReference type="Gene3D" id="3.30.2350.10">
    <property type="entry name" value="Pseudouridine synthase"/>
    <property type="match status" value="1"/>
</dbReference>
<evidence type="ECO:0000256" key="1">
    <source>
        <dbReference type="ARBA" id="ARBA00010876"/>
    </source>
</evidence>
<accession>E9HPA1</accession>
<proteinExistence type="inferred from homology"/>
<dbReference type="OrthoDB" id="418349at2759"/>
<dbReference type="Proteomes" id="UP000000305">
    <property type="component" value="Unassembled WGS sequence"/>
</dbReference>
<dbReference type="GO" id="GO:0003723">
    <property type="term" value="F:RNA binding"/>
    <property type="evidence" value="ECO:0007669"/>
    <property type="project" value="InterPro"/>
</dbReference>
<dbReference type="InParanoid" id="E9HPA1"/>
<dbReference type="Pfam" id="PF00849">
    <property type="entry name" value="PseudoU_synth_2"/>
    <property type="match status" value="1"/>
</dbReference>
<dbReference type="HOGENOM" id="CLU_016902_10_0_1"/>
<feature type="domain" description="Pseudouridine synthase RsuA/RluA-like" evidence="2">
    <location>
        <begin position="54"/>
        <end position="218"/>
    </location>
</feature>
<dbReference type="OMA" id="FGTSGIM"/>
<dbReference type="KEGG" id="dpx:DAPPUDRAFT_332203"/>
<dbReference type="EMBL" id="GL732704">
    <property type="protein sequence ID" value="EFX66443.1"/>
    <property type="molecule type" value="Genomic_DNA"/>
</dbReference>
<comment type="similarity">
    <text evidence="1">Belongs to the pseudouridine synthase RluA family.</text>
</comment>
<dbReference type="PhylomeDB" id="E9HPA1"/>
<dbReference type="PANTHER" id="PTHR21600">
    <property type="entry name" value="MITOCHONDRIAL RNA PSEUDOURIDINE SYNTHASE"/>
    <property type="match status" value="1"/>
</dbReference>
<dbReference type="GO" id="GO:0009982">
    <property type="term" value="F:pseudouridine synthase activity"/>
    <property type="evidence" value="ECO:0000318"/>
    <property type="project" value="GO_Central"/>
</dbReference>
<dbReference type="SUPFAM" id="SSF55120">
    <property type="entry name" value="Pseudouridine synthase"/>
    <property type="match status" value="1"/>
</dbReference>
<evidence type="ECO:0000259" key="2">
    <source>
        <dbReference type="Pfam" id="PF00849"/>
    </source>
</evidence>